<evidence type="ECO:0000259" key="13">
    <source>
        <dbReference type="Pfam" id="PF02874"/>
    </source>
</evidence>
<keyword evidence="3" id="KW-0813">Transport</keyword>
<keyword evidence="9" id="KW-0139">CF(1)</keyword>
<evidence type="ECO:0000256" key="3">
    <source>
        <dbReference type="ARBA" id="ARBA00022448"/>
    </source>
</evidence>
<dbReference type="InterPro" id="IPR004100">
    <property type="entry name" value="ATPase_F1/V1/A1_a/bsu_N"/>
</dbReference>
<evidence type="ECO:0000256" key="9">
    <source>
        <dbReference type="ARBA" id="ARBA00023196"/>
    </source>
</evidence>
<dbReference type="PANTHER" id="PTHR48082">
    <property type="entry name" value="ATP SYNTHASE SUBUNIT ALPHA, MITOCHONDRIAL"/>
    <property type="match status" value="1"/>
</dbReference>
<evidence type="ECO:0000256" key="4">
    <source>
        <dbReference type="ARBA" id="ARBA00022741"/>
    </source>
</evidence>
<keyword evidence="10" id="KW-0066">ATP synthesis</keyword>
<name>A0A0G0GX92_9BACT</name>
<proteinExistence type="inferred from homology"/>
<dbReference type="EMBL" id="LBTH01000050">
    <property type="protein sequence ID" value="KKQ34687.1"/>
    <property type="molecule type" value="Genomic_DNA"/>
</dbReference>
<comment type="caution">
    <text evidence="14">The sequence shown here is derived from an EMBL/GenBank/DDBJ whole genome shotgun (WGS) entry which is preliminary data.</text>
</comment>
<evidence type="ECO:0000313" key="15">
    <source>
        <dbReference type="Proteomes" id="UP000034852"/>
    </source>
</evidence>
<evidence type="ECO:0000259" key="12">
    <source>
        <dbReference type="Pfam" id="PF00006"/>
    </source>
</evidence>
<dbReference type="InterPro" id="IPR000194">
    <property type="entry name" value="ATPase_F1/V1/A1_a/bsu_nucl-bd"/>
</dbReference>
<feature type="domain" description="ATPase F1/V1/A1 complex alpha/beta subunit nucleotide-binding" evidence="12">
    <location>
        <begin position="133"/>
        <end position="272"/>
    </location>
</feature>
<evidence type="ECO:0000256" key="1">
    <source>
        <dbReference type="ARBA" id="ARBA00004370"/>
    </source>
</evidence>
<evidence type="ECO:0000256" key="11">
    <source>
        <dbReference type="ARBA" id="ARBA00026013"/>
    </source>
</evidence>
<dbReference type="GO" id="GO:0045259">
    <property type="term" value="C:proton-transporting ATP synthase complex"/>
    <property type="evidence" value="ECO:0007669"/>
    <property type="project" value="UniProtKB-KW"/>
</dbReference>
<keyword evidence="8" id="KW-0472">Membrane</keyword>
<evidence type="ECO:0000313" key="14">
    <source>
        <dbReference type="EMBL" id="KKQ34687.1"/>
    </source>
</evidence>
<organism evidence="14 15">
    <name type="scientific">candidate division WS6 bacterium GW2011_GWA2_37_6</name>
    <dbReference type="NCBI Taxonomy" id="1619087"/>
    <lineage>
        <taxon>Bacteria</taxon>
        <taxon>Candidatus Dojkabacteria</taxon>
    </lineage>
</organism>
<gene>
    <name evidence="14" type="ORF">US52_C0050G0003</name>
</gene>
<dbReference type="Gene3D" id="3.40.50.12240">
    <property type="match status" value="1"/>
</dbReference>
<evidence type="ECO:0000256" key="7">
    <source>
        <dbReference type="ARBA" id="ARBA00023065"/>
    </source>
</evidence>
<dbReference type="SUPFAM" id="SSF52540">
    <property type="entry name" value="P-loop containing nucleoside triphosphate hydrolases"/>
    <property type="match status" value="1"/>
</dbReference>
<feature type="domain" description="ATPase F1/V1/A1 complex alpha/beta subunit N-terminal" evidence="13">
    <location>
        <begin position="16"/>
        <end position="74"/>
    </location>
</feature>
<dbReference type="GO" id="GO:0043531">
    <property type="term" value="F:ADP binding"/>
    <property type="evidence" value="ECO:0007669"/>
    <property type="project" value="TreeGrafter"/>
</dbReference>
<keyword evidence="7" id="KW-0406">Ion transport</keyword>
<dbReference type="Pfam" id="PF00006">
    <property type="entry name" value="ATP-synt_ab"/>
    <property type="match status" value="1"/>
</dbReference>
<sequence length="284" mass="30794">MAFKSTGKIKEIKDGVVIADGLSDVAYNELVEIQDSEGKIHLGLALNLDAESVGIIVLGEYSSIGEDDMVTATGKQLAIEVSNSLLSNVIDPLGRSLEDVKIVHTKDVRSEPLEQVAAGVSERKDVSRPLPTGIKSIDAMIPIGKGQRELIIGDRQTGKSAIAIDTIINQKGKNVKCIYVGIGQKMAKISALKARLLMEGAMDYTVIVAASTSQAASLQYIAPFTGVAIGEYFAKRGEDALVIFDDLTKHAWAYREISLLLKRPPGREALKEHYNIQMKTKEDR</sequence>
<reference evidence="14 15" key="1">
    <citation type="journal article" date="2015" name="Nature">
        <title>rRNA introns, odd ribosomes, and small enigmatic genomes across a large radiation of phyla.</title>
        <authorList>
            <person name="Brown C.T."/>
            <person name="Hug L.A."/>
            <person name="Thomas B.C."/>
            <person name="Sharon I."/>
            <person name="Castelle C.J."/>
            <person name="Singh A."/>
            <person name="Wilkins M.J."/>
            <person name="Williams K.H."/>
            <person name="Banfield J.F."/>
        </authorList>
    </citation>
    <scope>NUCLEOTIDE SEQUENCE [LARGE SCALE GENOMIC DNA]</scope>
</reference>
<evidence type="ECO:0000256" key="2">
    <source>
        <dbReference type="ARBA" id="ARBA00008936"/>
    </source>
</evidence>
<evidence type="ECO:0000256" key="8">
    <source>
        <dbReference type="ARBA" id="ARBA00023136"/>
    </source>
</evidence>
<keyword evidence="4" id="KW-0547">Nucleotide-binding</keyword>
<keyword evidence="6" id="KW-0067">ATP-binding</keyword>
<dbReference type="PANTHER" id="PTHR48082:SF2">
    <property type="entry name" value="ATP SYNTHASE SUBUNIT ALPHA, MITOCHONDRIAL"/>
    <property type="match status" value="1"/>
</dbReference>
<evidence type="ECO:0000256" key="5">
    <source>
        <dbReference type="ARBA" id="ARBA00022781"/>
    </source>
</evidence>
<accession>A0A0G0GX92</accession>
<dbReference type="Pfam" id="PF02874">
    <property type="entry name" value="ATP-synt_ab_N"/>
    <property type="match status" value="1"/>
</dbReference>
<comment type="similarity">
    <text evidence="2">Belongs to the ATPase alpha/beta chains family.</text>
</comment>
<keyword evidence="5" id="KW-0375">Hydrogen ion transport</keyword>
<dbReference type="GO" id="GO:0005524">
    <property type="term" value="F:ATP binding"/>
    <property type="evidence" value="ECO:0007669"/>
    <property type="project" value="UniProtKB-KW"/>
</dbReference>
<dbReference type="AlphaFoldDB" id="A0A0G0GX92"/>
<dbReference type="SUPFAM" id="SSF50615">
    <property type="entry name" value="N-terminal domain of alpha and beta subunits of F1 ATP synthase"/>
    <property type="match status" value="1"/>
</dbReference>
<comment type="subunit">
    <text evidence="11">F-type ATPases have 2 components, CF(1) - the catalytic core - and CF(0) - the membrane proton channel. CF(1) has five subunits: alpha(3), beta(3), gamma(1), delta(1), epsilon(1). CF(0) has four main subunits: a(1), b(1), b'(1) and c(9-12).</text>
</comment>
<protein>
    <submittedName>
        <fullName evidence="14">ATP synthase subunit alpha</fullName>
    </submittedName>
</protein>
<dbReference type="Proteomes" id="UP000034852">
    <property type="component" value="Unassembled WGS sequence"/>
</dbReference>
<dbReference type="FunFam" id="3.40.50.300:FF:002432">
    <property type="entry name" value="ATP synthase subunit alpha, mitochondrial"/>
    <property type="match status" value="1"/>
</dbReference>
<evidence type="ECO:0000256" key="10">
    <source>
        <dbReference type="ARBA" id="ARBA00023310"/>
    </source>
</evidence>
<dbReference type="PATRIC" id="fig|1619087.5.peg.591"/>
<evidence type="ECO:0000256" key="6">
    <source>
        <dbReference type="ARBA" id="ARBA00022840"/>
    </source>
</evidence>
<dbReference type="InterPro" id="IPR027417">
    <property type="entry name" value="P-loop_NTPase"/>
</dbReference>
<dbReference type="GO" id="GO:0046933">
    <property type="term" value="F:proton-transporting ATP synthase activity, rotational mechanism"/>
    <property type="evidence" value="ECO:0007669"/>
    <property type="project" value="InterPro"/>
</dbReference>
<dbReference type="InterPro" id="IPR036121">
    <property type="entry name" value="ATPase_F1/V1/A1_a/bsu_N_sf"/>
</dbReference>
<comment type="subcellular location">
    <subcellularLocation>
        <location evidence="1">Membrane</location>
    </subcellularLocation>
</comment>
<dbReference type="InterPro" id="IPR005294">
    <property type="entry name" value="ATP_synth_F1_asu"/>
</dbReference>